<dbReference type="Pfam" id="PF00069">
    <property type="entry name" value="Pkinase"/>
    <property type="match status" value="1"/>
</dbReference>
<keyword evidence="4" id="KW-1185">Reference proteome</keyword>
<comment type="caution">
    <text evidence="3">The sequence shown here is derived from an EMBL/GenBank/DDBJ whole genome shotgun (WGS) entry which is preliminary data.</text>
</comment>
<feature type="domain" description="Protein kinase" evidence="2">
    <location>
        <begin position="341"/>
        <end position="663"/>
    </location>
</feature>
<dbReference type="EMBL" id="JAGMUU010000005">
    <property type="protein sequence ID" value="KAH7152143.1"/>
    <property type="molecule type" value="Genomic_DNA"/>
</dbReference>
<dbReference type="GO" id="GO:0004674">
    <property type="term" value="F:protein serine/threonine kinase activity"/>
    <property type="evidence" value="ECO:0007669"/>
    <property type="project" value="TreeGrafter"/>
</dbReference>
<feature type="compositionally biased region" description="Low complexity" evidence="1">
    <location>
        <begin position="62"/>
        <end position="77"/>
    </location>
</feature>
<dbReference type="Proteomes" id="UP000717696">
    <property type="component" value="Unassembled WGS sequence"/>
</dbReference>
<gene>
    <name evidence="3" type="ORF">B0J13DRAFT_619724</name>
</gene>
<feature type="region of interest" description="Disordered" evidence="1">
    <location>
        <begin position="632"/>
        <end position="653"/>
    </location>
</feature>
<dbReference type="PROSITE" id="PS50011">
    <property type="entry name" value="PROTEIN_KINASE_DOM"/>
    <property type="match status" value="1"/>
</dbReference>
<dbReference type="SUPFAM" id="SSF56112">
    <property type="entry name" value="Protein kinase-like (PK-like)"/>
    <property type="match status" value="1"/>
</dbReference>
<dbReference type="InterPro" id="IPR011009">
    <property type="entry name" value="Kinase-like_dom_sf"/>
</dbReference>
<organism evidence="3 4">
    <name type="scientific">Dactylonectria estremocensis</name>
    <dbReference type="NCBI Taxonomy" id="1079267"/>
    <lineage>
        <taxon>Eukaryota</taxon>
        <taxon>Fungi</taxon>
        <taxon>Dikarya</taxon>
        <taxon>Ascomycota</taxon>
        <taxon>Pezizomycotina</taxon>
        <taxon>Sordariomycetes</taxon>
        <taxon>Hypocreomycetidae</taxon>
        <taxon>Hypocreales</taxon>
        <taxon>Nectriaceae</taxon>
        <taxon>Dactylonectria</taxon>
    </lineage>
</organism>
<feature type="compositionally biased region" description="Low complexity" evidence="1">
    <location>
        <begin position="635"/>
        <end position="652"/>
    </location>
</feature>
<dbReference type="AlphaFoldDB" id="A0A9P9JCJ3"/>
<dbReference type="OrthoDB" id="1046782at2759"/>
<evidence type="ECO:0000256" key="1">
    <source>
        <dbReference type="SAM" id="MobiDB-lite"/>
    </source>
</evidence>
<feature type="region of interest" description="Disordered" evidence="1">
    <location>
        <begin position="29"/>
        <end position="123"/>
    </location>
</feature>
<dbReference type="SMART" id="SM00220">
    <property type="entry name" value="S_TKc"/>
    <property type="match status" value="1"/>
</dbReference>
<protein>
    <recommendedName>
        <fullName evidence="2">Protein kinase domain-containing protein</fullName>
    </recommendedName>
</protein>
<name>A0A9P9JCJ3_9HYPO</name>
<accession>A0A9P9JCJ3</accession>
<dbReference type="Gene3D" id="1.10.510.10">
    <property type="entry name" value="Transferase(Phosphotransferase) domain 1"/>
    <property type="match status" value="1"/>
</dbReference>
<dbReference type="PANTHER" id="PTHR24359">
    <property type="entry name" value="SERINE/THREONINE-PROTEIN KINASE SBK1"/>
    <property type="match status" value="1"/>
</dbReference>
<sequence length="762" mass="85474">MRAWLDELEMPGPGQRADSVAVLVKLKESRAPKSSSGKGGHFTRNLYFASETEASSQDAQREGSSSSGGPEISSVPEALVNPTVSEDPTDVHKQATPSPSPQSPDAMQSANLKGGPSGTLHGDRLMVPRISVSASEPSIISEPIPDPQPLYTYVGKGLVPIVDDDGASLDSMLRDYEIEGVDGRYWTEKLLRHILTRDRICAELKKTEYGVNGWQIQDLVDMVHPQVENAASVSYLKIFALLILAERVEDLAKFIDGEVSDDKLPVIIQKGRRWPVCLKTKPHQPLSCFQHRGLTDKEGFERNQWSVTVPFFDLTKENTCKEFELHRSSIRPWRRLEESGINHDSGGSVGAYGTVARVQFHPTSHSFHEVLPGIELDRNILAIKTLHDMGSDHEGQFRQELEQLKRFSGFVHEHLVTALGAFKRNGLWNFIFPSADCDLDEYLDRPAPPWNKKTVRWASKQLSGLMGALDTIHDPKHLHDPDKRYGRHGDIKCDKILCFRAAGTPDEYIFVISDFGLSRFNRDTSRSNIPNKLIPTVTGYRPPECDIEGGLISRAYDIWTIGCLYLEFLTWLLGGPQLLHEFRDKRMDMYITGVKPQVTEWIQMLRRHGNCSRFVHEVLDLIQTEMLVVLEDNGGKSPPDGKPSSGKRSSSGELRKKLDSIRFKCSQEIYSTQGVAGKEERLLLAPAVEATLNSFATHMILNHEVPLQEHRGETGTSMSPDQFRLMDSPHLDRFVDIRQSTLCIRRRSLTGEDGNQNTIEGP</sequence>
<reference evidence="3" key="1">
    <citation type="journal article" date="2021" name="Nat. Commun.">
        <title>Genetic determinants of endophytism in the Arabidopsis root mycobiome.</title>
        <authorList>
            <person name="Mesny F."/>
            <person name="Miyauchi S."/>
            <person name="Thiergart T."/>
            <person name="Pickel B."/>
            <person name="Atanasova L."/>
            <person name="Karlsson M."/>
            <person name="Huettel B."/>
            <person name="Barry K.W."/>
            <person name="Haridas S."/>
            <person name="Chen C."/>
            <person name="Bauer D."/>
            <person name="Andreopoulos W."/>
            <person name="Pangilinan J."/>
            <person name="LaButti K."/>
            <person name="Riley R."/>
            <person name="Lipzen A."/>
            <person name="Clum A."/>
            <person name="Drula E."/>
            <person name="Henrissat B."/>
            <person name="Kohler A."/>
            <person name="Grigoriev I.V."/>
            <person name="Martin F.M."/>
            <person name="Hacquard S."/>
        </authorList>
    </citation>
    <scope>NUCLEOTIDE SEQUENCE</scope>
    <source>
        <strain evidence="3">MPI-CAGE-AT-0021</strain>
    </source>
</reference>
<evidence type="ECO:0000259" key="2">
    <source>
        <dbReference type="PROSITE" id="PS50011"/>
    </source>
</evidence>
<evidence type="ECO:0000313" key="4">
    <source>
        <dbReference type="Proteomes" id="UP000717696"/>
    </source>
</evidence>
<proteinExistence type="predicted"/>
<dbReference type="InterPro" id="IPR000719">
    <property type="entry name" value="Prot_kinase_dom"/>
</dbReference>
<dbReference type="GO" id="GO:0005524">
    <property type="term" value="F:ATP binding"/>
    <property type="evidence" value="ECO:0007669"/>
    <property type="project" value="InterPro"/>
</dbReference>
<dbReference type="PANTHER" id="PTHR24359:SF37">
    <property type="entry name" value="PROTEIN KINASE DOMAIN-CONTAINING PROTEIN"/>
    <property type="match status" value="1"/>
</dbReference>
<evidence type="ECO:0000313" key="3">
    <source>
        <dbReference type="EMBL" id="KAH7152143.1"/>
    </source>
</evidence>